<feature type="region of interest" description="Disordered" evidence="1">
    <location>
        <begin position="88"/>
        <end position="173"/>
    </location>
</feature>
<evidence type="ECO:0000313" key="3">
    <source>
        <dbReference type="EMBL" id="MBI4251272.1"/>
    </source>
</evidence>
<dbReference type="GO" id="GO:0016747">
    <property type="term" value="F:acyltransferase activity, transferring groups other than amino-acyl groups"/>
    <property type="evidence" value="ECO:0007669"/>
    <property type="project" value="InterPro"/>
</dbReference>
<dbReference type="Gene3D" id="3.40.630.30">
    <property type="match status" value="1"/>
</dbReference>
<reference evidence="3" key="1">
    <citation type="submission" date="2020-07" db="EMBL/GenBank/DDBJ databases">
        <title>Huge and variable diversity of episymbiotic CPR bacteria and DPANN archaea in groundwater ecosystems.</title>
        <authorList>
            <person name="He C.Y."/>
            <person name="Keren R."/>
            <person name="Whittaker M."/>
            <person name="Farag I.F."/>
            <person name="Doudna J."/>
            <person name="Cate J.H.D."/>
            <person name="Banfield J.F."/>
        </authorList>
    </citation>
    <scope>NUCLEOTIDE SEQUENCE</scope>
    <source>
        <strain evidence="3">NC_groundwater_1370_Ag_S-0.2um_69_93</strain>
    </source>
</reference>
<name>A0A933E7B9_UNCTE</name>
<dbReference type="EMBL" id="JACQRX010000105">
    <property type="protein sequence ID" value="MBI4251272.1"/>
    <property type="molecule type" value="Genomic_DNA"/>
</dbReference>
<evidence type="ECO:0000259" key="2">
    <source>
        <dbReference type="Pfam" id="PF13302"/>
    </source>
</evidence>
<sequence length="173" mass="18654">MPFPAFATFTSLARERLRLRPVAPGDAPAITPLVSDWEIARPTGRIPHPYPEGGAERWISDIRTCQACGSALAIERKEDGRLIGCITLETDPSGTPPPWVTGSGGSGGGRATPPKRRLPSPVTPSWPWGWTGSRPSSSPTTPLRSGCWRRRASSERGGEQEMLLFALPKSRDG</sequence>
<comment type="caution">
    <text evidence="3">The sequence shown here is derived from an EMBL/GenBank/DDBJ whole genome shotgun (WGS) entry which is preliminary data.</text>
</comment>
<dbReference type="Proteomes" id="UP000752292">
    <property type="component" value="Unassembled WGS sequence"/>
</dbReference>
<dbReference type="InterPro" id="IPR000182">
    <property type="entry name" value="GNAT_dom"/>
</dbReference>
<organism evidence="3 4">
    <name type="scientific">Tectimicrobiota bacterium</name>
    <dbReference type="NCBI Taxonomy" id="2528274"/>
    <lineage>
        <taxon>Bacteria</taxon>
        <taxon>Pseudomonadati</taxon>
        <taxon>Nitrospinota/Tectimicrobiota group</taxon>
        <taxon>Candidatus Tectimicrobiota</taxon>
    </lineage>
</organism>
<dbReference type="InterPro" id="IPR016181">
    <property type="entry name" value="Acyl_CoA_acyltransferase"/>
</dbReference>
<dbReference type="SUPFAM" id="SSF55729">
    <property type="entry name" value="Acyl-CoA N-acyltransferases (Nat)"/>
    <property type="match status" value="1"/>
</dbReference>
<feature type="domain" description="N-acetyltransferase" evidence="2">
    <location>
        <begin position="16"/>
        <end position="89"/>
    </location>
</feature>
<dbReference type="Pfam" id="PF13302">
    <property type="entry name" value="Acetyltransf_3"/>
    <property type="match status" value="1"/>
</dbReference>
<protein>
    <submittedName>
        <fullName evidence="3">GNAT family N-acetyltransferase</fullName>
    </submittedName>
</protein>
<feature type="compositionally biased region" description="Low complexity" evidence="1">
    <location>
        <begin position="125"/>
        <end position="146"/>
    </location>
</feature>
<evidence type="ECO:0000313" key="4">
    <source>
        <dbReference type="Proteomes" id="UP000752292"/>
    </source>
</evidence>
<dbReference type="AlphaFoldDB" id="A0A933E7B9"/>
<proteinExistence type="predicted"/>
<evidence type="ECO:0000256" key="1">
    <source>
        <dbReference type="SAM" id="MobiDB-lite"/>
    </source>
</evidence>
<gene>
    <name evidence="3" type="ORF">HY618_02340</name>
</gene>
<accession>A0A933E7B9</accession>